<feature type="coiled-coil region" evidence="1">
    <location>
        <begin position="129"/>
        <end position="156"/>
    </location>
</feature>
<comment type="caution">
    <text evidence="2">The sequence shown here is derived from an EMBL/GenBank/DDBJ whole genome shotgun (WGS) entry which is preliminary data.</text>
</comment>
<protein>
    <submittedName>
        <fullName evidence="2">Uncharacterized protein</fullName>
    </submittedName>
</protein>
<accession>A0ABT7NTC7</accession>
<evidence type="ECO:0000256" key="1">
    <source>
        <dbReference type="SAM" id="Coils"/>
    </source>
</evidence>
<proteinExistence type="predicted"/>
<gene>
    <name evidence="2" type="ORF">HX018_19870</name>
</gene>
<dbReference type="EMBL" id="JACAGK010000103">
    <property type="protein sequence ID" value="MDM1050499.1"/>
    <property type="molecule type" value="Genomic_DNA"/>
</dbReference>
<dbReference type="Proteomes" id="UP001170954">
    <property type="component" value="Unassembled WGS sequence"/>
</dbReference>
<organism evidence="2 3">
    <name type="scientific">Sphingobacterium hotanense</name>
    <dbReference type="NCBI Taxonomy" id="649196"/>
    <lineage>
        <taxon>Bacteria</taxon>
        <taxon>Pseudomonadati</taxon>
        <taxon>Bacteroidota</taxon>
        <taxon>Sphingobacteriia</taxon>
        <taxon>Sphingobacteriales</taxon>
        <taxon>Sphingobacteriaceae</taxon>
        <taxon>Sphingobacterium</taxon>
    </lineage>
</organism>
<evidence type="ECO:0000313" key="3">
    <source>
        <dbReference type="Proteomes" id="UP001170954"/>
    </source>
</evidence>
<name>A0ABT7NTC7_9SPHI</name>
<evidence type="ECO:0000313" key="2">
    <source>
        <dbReference type="EMBL" id="MDM1050499.1"/>
    </source>
</evidence>
<keyword evidence="3" id="KW-1185">Reference proteome</keyword>
<keyword evidence="1" id="KW-0175">Coiled coil</keyword>
<sequence length="252" mass="30162">MADRFFKYKQAFNSSNHYFDIGLPLLSFLQPRSMSDKHFVNKVLLLHPERFTPYYEYHLDYFFKQSKSKNEEKFFKKVITVCEDEIEHFRSKAKNRSYFWDDKKKYEGYIEKVENFIDRLKSRDVWGIIGTESERNQRLIQEIKILKQQLEDFVVAPQHKIKVRCADKNHLFSLFEAIGAIPNTSLEPTDQETMFSELPYRTWAKLVSNHFKINDEEIPLGTALNYFDSTTSLREKDRIFEIKVSKRKPKNS</sequence>
<reference evidence="2" key="2">
    <citation type="journal article" date="2022" name="Sci. Total Environ.">
        <title>Prevalence, transmission, and molecular epidemiology of tet(X)-positive bacteria among humans, animals, and environmental niches in China: An epidemiological, and genomic-based study.</title>
        <authorList>
            <person name="Dong N."/>
            <person name="Zeng Y."/>
            <person name="Cai C."/>
            <person name="Sun C."/>
            <person name="Lu J."/>
            <person name="Liu C."/>
            <person name="Zhou H."/>
            <person name="Sun Q."/>
            <person name="Shu L."/>
            <person name="Wang H."/>
            <person name="Wang Y."/>
            <person name="Wang S."/>
            <person name="Wu C."/>
            <person name="Chan E.W."/>
            <person name="Chen G."/>
            <person name="Shen Z."/>
            <person name="Chen S."/>
            <person name="Zhang R."/>
        </authorList>
    </citation>
    <scope>NUCLEOTIDE SEQUENCE</scope>
    <source>
        <strain evidence="2">R1692</strain>
    </source>
</reference>
<dbReference type="RefSeq" id="WP_286652487.1">
    <property type="nucleotide sequence ID" value="NZ_JACAGK010000103.1"/>
</dbReference>
<reference evidence="2" key="1">
    <citation type="submission" date="2020-06" db="EMBL/GenBank/DDBJ databases">
        <authorList>
            <person name="Dong N."/>
        </authorList>
    </citation>
    <scope>NUCLEOTIDE SEQUENCE</scope>
    <source>
        <strain evidence="2">R1692</strain>
    </source>
</reference>